<evidence type="ECO:0000313" key="9">
    <source>
        <dbReference type="Proteomes" id="UP000274756"/>
    </source>
</evidence>
<dbReference type="SUPFAM" id="SSF90209">
    <property type="entry name" value="Ran binding protein zinc finger-like"/>
    <property type="match status" value="3"/>
</dbReference>
<keyword evidence="9" id="KW-1185">Reference proteome</keyword>
<dbReference type="Gene3D" id="2.30.30.380">
    <property type="entry name" value="Zn-finger domain of Sec23/24"/>
    <property type="match status" value="1"/>
</dbReference>
<reference evidence="7 9" key="2">
    <citation type="submission" date="2018-11" db="EMBL/GenBank/DDBJ databases">
        <authorList>
            <consortium name="Pathogen Informatics"/>
        </authorList>
    </citation>
    <scope>NUCLEOTIDE SEQUENCE [LARGE SCALE GENOMIC DNA]</scope>
</reference>
<dbReference type="Proteomes" id="UP000038040">
    <property type="component" value="Unplaced"/>
</dbReference>
<dbReference type="PANTHER" id="PTHR46622">
    <property type="entry name" value="DNA-DEPENDENT METALLOPROTEASE WSS1"/>
    <property type="match status" value="1"/>
</dbReference>
<feature type="domain" description="RanBP2-type" evidence="6">
    <location>
        <begin position="91"/>
        <end position="120"/>
    </location>
</feature>
<dbReference type="GO" id="GO:0008237">
    <property type="term" value="F:metallopeptidase activity"/>
    <property type="evidence" value="ECO:0007669"/>
    <property type="project" value="TreeGrafter"/>
</dbReference>
<evidence type="ECO:0000256" key="4">
    <source>
        <dbReference type="ARBA" id="ARBA00022833"/>
    </source>
</evidence>
<feature type="domain" description="RanBP2-type" evidence="6">
    <location>
        <begin position="40"/>
        <end position="69"/>
    </location>
</feature>
<dbReference type="OrthoDB" id="6275030at2759"/>
<evidence type="ECO:0000259" key="6">
    <source>
        <dbReference type="PROSITE" id="PS50199"/>
    </source>
</evidence>
<protein>
    <submittedName>
        <fullName evidence="10">Ubiquitinyl hydrolase 1</fullName>
    </submittedName>
</protein>
<dbReference type="GO" id="GO:0005634">
    <property type="term" value="C:nucleus"/>
    <property type="evidence" value="ECO:0007669"/>
    <property type="project" value="TreeGrafter"/>
</dbReference>
<evidence type="ECO:0000313" key="7">
    <source>
        <dbReference type="EMBL" id="VDN57883.1"/>
    </source>
</evidence>
<evidence type="ECO:0000256" key="5">
    <source>
        <dbReference type="PROSITE-ProRule" id="PRU00322"/>
    </source>
</evidence>
<keyword evidence="4" id="KW-0862">Zinc</keyword>
<dbReference type="CDD" id="cd22750">
    <property type="entry name" value="OTU_C64"/>
    <property type="match status" value="1"/>
</dbReference>
<dbReference type="Pfam" id="PF00641">
    <property type="entry name" value="Zn_ribbon_RanBP"/>
    <property type="match status" value="3"/>
</dbReference>
<dbReference type="EMBL" id="UYYG01001163">
    <property type="protein sequence ID" value="VDN57883.1"/>
    <property type="molecule type" value="Genomic_DNA"/>
</dbReference>
<dbReference type="GO" id="GO:0008270">
    <property type="term" value="F:zinc ion binding"/>
    <property type="evidence" value="ECO:0007669"/>
    <property type="project" value="UniProtKB-KW"/>
</dbReference>
<evidence type="ECO:0000256" key="2">
    <source>
        <dbReference type="ARBA" id="ARBA00022723"/>
    </source>
</evidence>
<dbReference type="GO" id="GO:0016055">
    <property type="term" value="P:Wnt signaling pathway"/>
    <property type="evidence" value="ECO:0007669"/>
    <property type="project" value="UniProtKB-KW"/>
</dbReference>
<keyword evidence="1" id="KW-0879">Wnt signaling pathway</keyword>
<keyword evidence="3 5" id="KW-0863">Zinc-finger</keyword>
<dbReference type="PROSITE" id="PS01358">
    <property type="entry name" value="ZF_RANBP2_1"/>
    <property type="match status" value="3"/>
</dbReference>
<dbReference type="PROSITE" id="PS50199">
    <property type="entry name" value="ZF_RANBP2_2"/>
    <property type="match status" value="3"/>
</dbReference>
<dbReference type="InterPro" id="IPR003323">
    <property type="entry name" value="OTU_dom"/>
</dbReference>
<evidence type="ECO:0000256" key="1">
    <source>
        <dbReference type="ARBA" id="ARBA00022687"/>
    </source>
</evidence>
<feature type="domain" description="RanBP2-type" evidence="6">
    <location>
        <begin position="144"/>
        <end position="173"/>
    </location>
</feature>
<accession>A0A0N4U9S1</accession>
<keyword evidence="2" id="KW-0479">Metal-binding</keyword>
<gene>
    <name evidence="7" type="ORF">DME_LOCUS7856</name>
</gene>
<reference evidence="10" key="1">
    <citation type="submission" date="2017-02" db="UniProtKB">
        <authorList>
            <consortium name="WormBaseParasite"/>
        </authorList>
    </citation>
    <scope>IDENTIFICATION</scope>
</reference>
<dbReference type="AlphaFoldDB" id="A0A0N4U9S1"/>
<sequence>MEKEMASITVDDGLGPHRLEASYLIAIGISLTSNVMSDHDELKWECASCTYLNYPSAILCTMCRSSKNHSSPCINEPPSTSGDDWKKFDARNERWSCSACTYLNVLKARTCSVCSSKRPEYLNSKPELEDTPQIDDKGFDLSKALNKWDCSMCTYKNWPAVKSCVICRTPRQIVEIGDDDLVPLSPIQSTEKERRSPNSFETMEPLQRYLICLQKTVDTGCISFLEAVYQLICLDDDNVDRILHYLYNYSEQNRKITALESSLFNQLADFDNTIFYNRSFVDMLDFRDQNYLSNIPVEYYNSSPSVQFPGSVSSDGSDEIHARIREDIFNDLDLCRMTNSSALFNVPEVVYDLREWLIHRDKRGILMNFDENHLMYTICGSDTHNPSTNLGQERYAPLILRNRGGGHSLVDAVSQALWGVIDKNNLLRGAVYRTLFAQEIRFRAYWESWILKLGLNLCVYALQRYWENVLDCHEPGSAMEQIHILVLAQILNRPIVVLPIESSKANMIPRCDKSVKEKHPMEGFYPQLAVFNNYRLCRPLFLCYANGCFHAVILPPPQRSPVFGKIKADRAKRVFRYLRCPSFPLEHYVQFAVNDAETLEFIKFGLVVDVDSEGNRWIYHSSFIVPKDSEMATEKDSGTILWHRWMASHFPRKNFDLKRLFLFF</sequence>
<dbReference type="Gene3D" id="4.10.1060.10">
    <property type="entry name" value="Zinc finger, RanBP2-type"/>
    <property type="match status" value="2"/>
</dbReference>
<organism evidence="8 10">
    <name type="scientific">Dracunculus medinensis</name>
    <name type="common">Guinea worm</name>
    <dbReference type="NCBI Taxonomy" id="318479"/>
    <lineage>
        <taxon>Eukaryota</taxon>
        <taxon>Metazoa</taxon>
        <taxon>Ecdysozoa</taxon>
        <taxon>Nematoda</taxon>
        <taxon>Chromadorea</taxon>
        <taxon>Rhabditida</taxon>
        <taxon>Spirurina</taxon>
        <taxon>Dracunculoidea</taxon>
        <taxon>Dracunculidae</taxon>
        <taxon>Dracunculus</taxon>
    </lineage>
</organism>
<dbReference type="InterPro" id="IPR001876">
    <property type="entry name" value="Znf_RanBP2"/>
</dbReference>
<dbReference type="SMART" id="SM00547">
    <property type="entry name" value="ZnF_RBZ"/>
    <property type="match status" value="3"/>
</dbReference>
<dbReference type="WBParaSite" id="DME_0000385101-mRNA-1">
    <property type="protein sequence ID" value="DME_0000385101-mRNA-1"/>
    <property type="gene ID" value="DME_0000385101"/>
</dbReference>
<dbReference type="InterPro" id="IPR036443">
    <property type="entry name" value="Znf_RanBP2_sf"/>
</dbReference>
<name>A0A0N4U9S1_DRAME</name>
<dbReference type="GO" id="GO:0006281">
    <property type="term" value="P:DNA repair"/>
    <property type="evidence" value="ECO:0007669"/>
    <property type="project" value="TreeGrafter"/>
</dbReference>
<dbReference type="Pfam" id="PF02338">
    <property type="entry name" value="OTU"/>
    <property type="match status" value="1"/>
</dbReference>
<proteinExistence type="predicted"/>
<dbReference type="PANTHER" id="PTHR46622:SF1">
    <property type="entry name" value="DNA-DEPENDENT METALLOPROTEASE WSS1"/>
    <property type="match status" value="1"/>
</dbReference>
<dbReference type="InterPro" id="IPR053000">
    <property type="entry name" value="WSS1-like_metalloprotease"/>
</dbReference>
<dbReference type="STRING" id="318479.A0A0N4U9S1"/>
<evidence type="ECO:0000256" key="3">
    <source>
        <dbReference type="ARBA" id="ARBA00022771"/>
    </source>
</evidence>
<dbReference type="Proteomes" id="UP000274756">
    <property type="component" value="Unassembled WGS sequence"/>
</dbReference>
<evidence type="ECO:0000313" key="10">
    <source>
        <dbReference type="WBParaSite" id="DME_0000385101-mRNA-1"/>
    </source>
</evidence>
<evidence type="ECO:0000313" key="8">
    <source>
        <dbReference type="Proteomes" id="UP000038040"/>
    </source>
</evidence>